<dbReference type="AlphaFoldDB" id="A0ABD6ESU2"/>
<dbReference type="Proteomes" id="UP001608902">
    <property type="component" value="Unassembled WGS sequence"/>
</dbReference>
<evidence type="ECO:0000313" key="3">
    <source>
        <dbReference type="Proteomes" id="UP001608902"/>
    </source>
</evidence>
<name>A0ABD6ESU2_9BILA</name>
<feature type="region of interest" description="Disordered" evidence="1">
    <location>
        <begin position="144"/>
        <end position="163"/>
    </location>
</feature>
<evidence type="ECO:0000313" key="2">
    <source>
        <dbReference type="EMBL" id="MFH4980098.1"/>
    </source>
</evidence>
<dbReference type="EMBL" id="JBGFUD010005062">
    <property type="protein sequence ID" value="MFH4980098.1"/>
    <property type="molecule type" value="Genomic_DNA"/>
</dbReference>
<protein>
    <submittedName>
        <fullName evidence="2">Uncharacterized protein</fullName>
    </submittedName>
</protein>
<sequence>MAERYPRLDSLAKQFMEKFDNIQFDYFAVSKNDGNHDTTNNSFPPLNSCAFNIFFLKAQQLWNKFFVLCKFIWTPNEQTLKAIEVVWILTKKETDSESQISNDSYEKKNAGSLESMVDSIHMLSEVKGEKIEVDPIRRPQSNISVQSSADGYESTTQSTSDDESNDAIVWVDSCLTFENENDFDFEI</sequence>
<proteinExistence type="predicted"/>
<organism evidence="2 3">
    <name type="scientific">Gnathostoma spinigerum</name>
    <dbReference type="NCBI Taxonomy" id="75299"/>
    <lineage>
        <taxon>Eukaryota</taxon>
        <taxon>Metazoa</taxon>
        <taxon>Ecdysozoa</taxon>
        <taxon>Nematoda</taxon>
        <taxon>Chromadorea</taxon>
        <taxon>Rhabditida</taxon>
        <taxon>Spirurina</taxon>
        <taxon>Gnathostomatomorpha</taxon>
        <taxon>Gnathostomatoidea</taxon>
        <taxon>Gnathostomatidae</taxon>
        <taxon>Gnathostoma</taxon>
    </lineage>
</organism>
<keyword evidence="3" id="KW-1185">Reference proteome</keyword>
<comment type="caution">
    <text evidence="2">The sequence shown here is derived from an EMBL/GenBank/DDBJ whole genome shotgun (WGS) entry which is preliminary data.</text>
</comment>
<evidence type="ECO:0000256" key="1">
    <source>
        <dbReference type="SAM" id="MobiDB-lite"/>
    </source>
</evidence>
<reference evidence="2 3" key="1">
    <citation type="submission" date="2024-08" db="EMBL/GenBank/DDBJ databases">
        <title>Gnathostoma spinigerum genome.</title>
        <authorList>
            <person name="Gonzalez-Bertolin B."/>
            <person name="Monzon S."/>
            <person name="Zaballos A."/>
            <person name="Jimenez P."/>
            <person name="Dekumyoy P."/>
            <person name="Varona S."/>
            <person name="Cuesta I."/>
            <person name="Sumanam S."/>
            <person name="Adisakwattana P."/>
            <person name="Gasser R.B."/>
            <person name="Hernandez-Gonzalez A."/>
            <person name="Young N.D."/>
            <person name="Perteguer M.J."/>
        </authorList>
    </citation>
    <scope>NUCLEOTIDE SEQUENCE [LARGE SCALE GENOMIC DNA]</scope>
    <source>
        <strain evidence="2">AL3</strain>
        <tissue evidence="2">Liver</tissue>
    </source>
</reference>
<gene>
    <name evidence="2" type="ORF">AB6A40_006807</name>
</gene>
<accession>A0ABD6ESU2</accession>